<evidence type="ECO:0000256" key="5">
    <source>
        <dbReference type="ARBA" id="ARBA00023242"/>
    </source>
</evidence>
<organism evidence="13 14">
    <name type="scientific">Popillia japonica</name>
    <name type="common">Japanese beetle</name>
    <dbReference type="NCBI Taxonomy" id="7064"/>
    <lineage>
        <taxon>Eukaryota</taxon>
        <taxon>Metazoa</taxon>
        <taxon>Ecdysozoa</taxon>
        <taxon>Arthropoda</taxon>
        <taxon>Hexapoda</taxon>
        <taxon>Insecta</taxon>
        <taxon>Pterygota</taxon>
        <taxon>Neoptera</taxon>
        <taxon>Endopterygota</taxon>
        <taxon>Coleoptera</taxon>
        <taxon>Polyphaga</taxon>
        <taxon>Scarabaeiformia</taxon>
        <taxon>Scarabaeidae</taxon>
        <taxon>Rutelinae</taxon>
        <taxon>Popillia</taxon>
    </lineage>
</organism>
<evidence type="ECO:0000313" key="14">
    <source>
        <dbReference type="Proteomes" id="UP001458880"/>
    </source>
</evidence>
<sequence>METKPKLNQPSDPNRLQRNEMETKPKLNQPSDPKDFFARLYGHLENSSGSENSAKNGCDSVGEMPETQTVVAPVPVLAAPLPFFLPHASDAHLSVAAAAGLSAFLARRRRKEGRPRRQRTTFSSEQTLRLEIEYQRAEYISRGRRCELAETLRLSETQIKIWFQNRRAKDKRIEKAQLDHHYRKIFGTFPGSICPICGDGPCYHAAVLPMPPLLRLNNMSNPELLSPMNDSKSTESTLQ</sequence>
<dbReference type="GO" id="GO:0048663">
    <property type="term" value="P:neuron fate commitment"/>
    <property type="evidence" value="ECO:0007669"/>
    <property type="project" value="UniProtKB-ARBA"/>
</dbReference>
<dbReference type="GO" id="GO:0000981">
    <property type="term" value="F:DNA-binding transcription factor activity, RNA polymerase II-specific"/>
    <property type="evidence" value="ECO:0007669"/>
    <property type="project" value="InterPro"/>
</dbReference>
<dbReference type="Gene3D" id="1.10.10.60">
    <property type="entry name" value="Homeodomain-like"/>
    <property type="match status" value="1"/>
</dbReference>
<dbReference type="Pfam" id="PF00046">
    <property type="entry name" value="Homeodomain"/>
    <property type="match status" value="1"/>
</dbReference>
<dbReference type="InterPro" id="IPR009057">
    <property type="entry name" value="Homeodomain-like_sf"/>
</dbReference>
<dbReference type="InterPro" id="IPR050848">
    <property type="entry name" value="Homeobox_TF"/>
</dbReference>
<keyword evidence="5 9" id="KW-0539">Nucleus</keyword>
<dbReference type="AlphaFoldDB" id="A0AAW1L8M5"/>
<evidence type="ECO:0000256" key="11">
    <source>
        <dbReference type="SAM" id="MobiDB-lite"/>
    </source>
</evidence>
<gene>
    <name evidence="13" type="ORF">QE152_g15192</name>
</gene>
<dbReference type="InterPro" id="IPR001356">
    <property type="entry name" value="HD"/>
</dbReference>
<dbReference type="PANTHER" id="PTHR24333">
    <property type="entry name" value="HOMEO BOX HB9 LIKE A-RELATED"/>
    <property type="match status" value="1"/>
</dbReference>
<dbReference type="SMART" id="SM00389">
    <property type="entry name" value="HOX"/>
    <property type="match status" value="1"/>
</dbReference>
<feature type="region of interest" description="Disordered" evidence="11">
    <location>
        <begin position="1"/>
        <end position="35"/>
    </location>
</feature>
<evidence type="ECO:0000313" key="13">
    <source>
        <dbReference type="EMBL" id="KAK9730495.1"/>
    </source>
</evidence>
<comment type="caution">
    <text evidence="13">The sequence shown here is derived from an EMBL/GenBank/DDBJ whole genome shotgun (WGS) entry which is preliminary data.</text>
</comment>
<keyword evidence="3 9" id="KW-0238">DNA-binding</keyword>
<keyword evidence="2" id="KW-0217">Developmental protein</keyword>
<evidence type="ECO:0000256" key="2">
    <source>
        <dbReference type="ARBA" id="ARBA00022473"/>
    </source>
</evidence>
<dbReference type="Proteomes" id="UP001458880">
    <property type="component" value="Unassembled WGS sequence"/>
</dbReference>
<evidence type="ECO:0000256" key="9">
    <source>
        <dbReference type="PROSITE-ProRule" id="PRU00108"/>
    </source>
</evidence>
<evidence type="ECO:0000256" key="8">
    <source>
        <dbReference type="ARBA" id="ARBA00068739"/>
    </source>
</evidence>
<evidence type="ECO:0000256" key="6">
    <source>
        <dbReference type="ARBA" id="ARBA00023305"/>
    </source>
</evidence>
<evidence type="ECO:0000256" key="10">
    <source>
        <dbReference type="RuleBase" id="RU000682"/>
    </source>
</evidence>
<evidence type="ECO:0000256" key="7">
    <source>
        <dbReference type="ARBA" id="ARBA00056641"/>
    </source>
</evidence>
<dbReference type="GO" id="GO:0005634">
    <property type="term" value="C:nucleus"/>
    <property type="evidence" value="ECO:0007669"/>
    <property type="project" value="UniProtKB-SubCell"/>
</dbReference>
<evidence type="ECO:0000259" key="12">
    <source>
        <dbReference type="PROSITE" id="PS50071"/>
    </source>
</evidence>
<evidence type="ECO:0000256" key="4">
    <source>
        <dbReference type="ARBA" id="ARBA00023155"/>
    </source>
</evidence>
<evidence type="ECO:0000256" key="3">
    <source>
        <dbReference type="ARBA" id="ARBA00023125"/>
    </source>
</evidence>
<dbReference type="InterPro" id="IPR020479">
    <property type="entry name" value="HD_metazoa"/>
</dbReference>
<feature type="compositionally biased region" description="Basic and acidic residues" evidence="11">
    <location>
        <begin position="15"/>
        <end position="25"/>
    </location>
</feature>
<accession>A0AAW1L8M5</accession>
<feature type="DNA-binding region" description="Homeobox" evidence="9">
    <location>
        <begin position="115"/>
        <end position="174"/>
    </location>
</feature>
<dbReference type="CDD" id="cd00086">
    <property type="entry name" value="homeodomain"/>
    <property type="match status" value="1"/>
</dbReference>
<protein>
    <recommendedName>
        <fullName evidence="8">Homeobox protein rough</fullName>
    </recommendedName>
</protein>
<keyword evidence="14" id="KW-1185">Reference proteome</keyword>
<dbReference type="PRINTS" id="PR00024">
    <property type="entry name" value="HOMEOBOX"/>
</dbReference>
<dbReference type="InterPro" id="IPR017970">
    <property type="entry name" value="Homeobox_CS"/>
</dbReference>
<proteinExistence type="predicted"/>
<comment type="function">
    <text evidence="7">Required to establish the unique cell identity of photoreceptors R2 and R5 and consequently for ommatidial assembly in the developing eye imaginal disk. Repression of expression in R8 photoreceptor by senseless (sens) is an essential mechanism of R8 cell fate determination.</text>
</comment>
<keyword evidence="6" id="KW-0844">Vision</keyword>
<keyword evidence="4 9" id="KW-0371">Homeobox</keyword>
<keyword evidence="6" id="KW-0716">Sensory transduction</keyword>
<dbReference type="PANTHER" id="PTHR24333:SF8">
    <property type="entry name" value="HOMEOBOX PROTEIN CEH-62"/>
    <property type="match status" value="1"/>
</dbReference>
<dbReference type="SUPFAM" id="SSF46689">
    <property type="entry name" value="Homeodomain-like"/>
    <property type="match status" value="1"/>
</dbReference>
<dbReference type="PROSITE" id="PS50071">
    <property type="entry name" value="HOMEOBOX_2"/>
    <property type="match status" value="1"/>
</dbReference>
<dbReference type="GO" id="GO:0007601">
    <property type="term" value="P:visual perception"/>
    <property type="evidence" value="ECO:0007669"/>
    <property type="project" value="UniProtKB-KW"/>
</dbReference>
<evidence type="ECO:0000256" key="1">
    <source>
        <dbReference type="ARBA" id="ARBA00004123"/>
    </source>
</evidence>
<dbReference type="EMBL" id="JASPKY010000146">
    <property type="protein sequence ID" value="KAK9730495.1"/>
    <property type="molecule type" value="Genomic_DNA"/>
</dbReference>
<dbReference type="FunFam" id="1.10.10.60:FF:000417">
    <property type="entry name" value="Even-skipped homeobox 1"/>
    <property type="match status" value="1"/>
</dbReference>
<reference evidence="13 14" key="1">
    <citation type="journal article" date="2024" name="BMC Genomics">
        <title>De novo assembly and annotation of Popillia japonica's genome with initial clues to its potential as an invasive pest.</title>
        <authorList>
            <person name="Cucini C."/>
            <person name="Boschi S."/>
            <person name="Funari R."/>
            <person name="Cardaioli E."/>
            <person name="Iannotti N."/>
            <person name="Marturano G."/>
            <person name="Paoli F."/>
            <person name="Bruttini M."/>
            <person name="Carapelli A."/>
            <person name="Frati F."/>
            <person name="Nardi F."/>
        </authorList>
    </citation>
    <scope>NUCLEOTIDE SEQUENCE [LARGE SCALE GENOMIC DNA]</scope>
    <source>
        <strain evidence="13">DMR45628</strain>
    </source>
</reference>
<dbReference type="GO" id="GO:0003677">
    <property type="term" value="F:DNA binding"/>
    <property type="evidence" value="ECO:0007669"/>
    <property type="project" value="UniProtKB-UniRule"/>
</dbReference>
<comment type="subcellular location">
    <subcellularLocation>
        <location evidence="1 9 10">Nucleus</location>
    </subcellularLocation>
</comment>
<feature type="compositionally biased region" description="Polar residues" evidence="11">
    <location>
        <begin position="1"/>
        <end position="14"/>
    </location>
</feature>
<dbReference type="PROSITE" id="PS00027">
    <property type="entry name" value="HOMEOBOX_1"/>
    <property type="match status" value="1"/>
</dbReference>
<feature type="domain" description="Homeobox" evidence="12">
    <location>
        <begin position="113"/>
        <end position="173"/>
    </location>
</feature>
<name>A0AAW1L8M5_POPJA</name>